<dbReference type="AlphaFoldDB" id="A0ABD3I8C6"/>
<keyword evidence="3" id="KW-1185">Reference proteome</keyword>
<dbReference type="Proteomes" id="UP001633002">
    <property type="component" value="Unassembled WGS sequence"/>
</dbReference>
<organism evidence="2 3">
    <name type="scientific">Riccia sorocarpa</name>
    <dbReference type="NCBI Taxonomy" id="122646"/>
    <lineage>
        <taxon>Eukaryota</taxon>
        <taxon>Viridiplantae</taxon>
        <taxon>Streptophyta</taxon>
        <taxon>Embryophyta</taxon>
        <taxon>Marchantiophyta</taxon>
        <taxon>Marchantiopsida</taxon>
        <taxon>Marchantiidae</taxon>
        <taxon>Marchantiales</taxon>
        <taxon>Ricciaceae</taxon>
        <taxon>Riccia</taxon>
    </lineage>
</organism>
<comment type="caution">
    <text evidence="2">The sequence shown here is derived from an EMBL/GenBank/DDBJ whole genome shotgun (WGS) entry which is preliminary data.</text>
</comment>
<proteinExistence type="predicted"/>
<evidence type="ECO:0000313" key="3">
    <source>
        <dbReference type="Proteomes" id="UP001633002"/>
    </source>
</evidence>
<reference evidence="2 3" key="1">
    <citation type="submission" date="2024-09" db="EMBL/GenBank/DDBJ databases">
        <title>Chromosome-scale assembly of Riccia sorocarpa.</title>
        <authorList>
            <person name="Paukszto L."/>
        </authorList>
    </citation>
    <scope>NUCLEOTIDE SEQUENCE [LARGE SCALE GENOMIC DNA]</scope>
    <source>
        <strain evidence="2">LP-2024</strain>
        <tissue evidence="2">Aerial parts of the thallus</tissue>
    </source>
</reference>
<feature type="region of interest" description="Disordered" evidence="1">
    <location>
        <begin position="30"/>
        <end position="49"/>
    </location>
</feature>
<evidence type="ECO:0000313" key="2">
    <source>
        <dbReference type="EMBL" id="KAL3698992.1"/>
    </source>
</evidence>
<name>A0ABD3I8C6_9MARC</name>
<gene>
    <name evidence="2" type="ORF">R1sor_017014</name>
</gene>
<protein>
    <submittedName>
        <fullName evidence="2">Uncharacterized protein</fullName>
    </submittedName>
</protein>
<dbReference type="EMBL" id="JBJQOH010000001">
    <property type="protein sequence ID" value="KAL3698992.1"/>
    <property type="molecule type" value="Genomic_DNA"/>
</dbReference>
<sequence length="146" mass="16493">MSRSRRIRVPSPYTVVQRLRLVAEAGAGQTTARQVIGRGSSRGTKRSADGVVVPFADARGEPVSKQARQDDDDTDVWADFAEYQAQAAANSKTKKWEAWLREAFMTETERAERMLRMIAEDKAQWDAIVATFPYGARNQFDNRVRL</sequence>
<accession>A0ABD3I8C6</accession>
<evidence type="ECO:0000256" key="1">
    <source>
        <dbReference type="SAM" id="MobiDB-lite"/>
    </source>
</evidence>